<dbReference type="Pfam" id="PF24719">
    <property type="entry name" value="Imm33-like"/>
    <property type="match status" value="1"/>
</dbReference>
<organism evidence="2 3">
    <name type="scientific">Pseudomonas fluorescens</name>
    <dbReference type="NCBI Taxonomy" id="294"/>
    <lineage>
        <taxon>Bacteria</taxon>
        <taxon>Pseudomonadati</taxon>
        <taxon>Pseudomonadota</taxon>
        <taxon>Gammaproteobacteria</taxon>
        <taxon>Pseudomonadales</taxon>
        <taxon>Pseudomonadaceae</taxon>
        <taxon>Pseudomonas</taxon>
    </lineage>
</organism>
<evidence type="ECO:0000313" key="2">
    <source>
        <dbReference type="EMBL" id="ROO08293.1"/>
    </source>
</evidence>
<proteinExistence type="predicted"/>
<sequence>MSVLPPEGMVAIAIESLGNTPIYGTRIRLPDGGNVSWFIHCGTHSTAIDFYQPICIEHLPEMLPLVMKYLCLPTGAKFIIDTQGYEDVWMAE</sequence>
<evidence type="ECO:0000259" key="1">
    <source>
        <dbReference type="Pfam" id="PF24719"/>
    </source>
</evidence>
<dbReference type="EMBL" id="MOBZ01000013">
    <property type="protein sequence ID" value="ROO08293.1"/>
    <property type="molecule type" value="Genomic_DNA"/>
</dbReference>
<dbReference type="InterPro" id="IPR056509">
    <property type="entry name" value="Imm33-like"/>
</dbReference>
<comment type="caution">
    <text evidence="2">The sequence shown here is derived from an EMBL/GenBank/DDBJ whole genome shotgun (WGS) entry which is preliminary data.</text>
</comment>
<dbReference type="Proteomes" id="UP000283619">
    <property type="component" value="Unassembled WGS sequence"/>
</dbReference>
<protein>
    <recommendedName>
        <fullName evidence="1">Imm33-like domain-containing protein</fullName>
    </recommendedName>
</protein>
<name>A0A423P511_PSEFL</name>
<dbReference type="AlphaFoldDB" id="A0A423P511"/>
<gene>
    <name evidence="2" type="ORF">BK673_14980</name>
</gene>
<reference evidence="2 3" key="1">
    <citation type="submission" date="2016-10" db="EMBL/GenBank/DDBJ databases">
        <title>Comparative genome analysis of multiple Pseudomonas spp. focuses on biocontrol and plant growth promoting traits.</title>
        <authorList>
            <person name="Tao X.-Y."/>
            <person name="Taylor C.G."/>
        </authorList>
    </citation>
    <scope>NUCLEOTIDE SEQUENCE [LARGE SCALE GENOMIC DNA]</scope>
    <source>
        <strain evidence="2 3">36G2</strain>
    </source>
</reference>
<accession>A0A423P511</accession>
<evidence type="ECO:0000313" key="3">
    <source>
        <dbReference type="Proteomes" id="UP000283619"/>
    </source>
</evidence>
<feature type="domain" description="Imm33-like" evidence="1">
    <location>
        <begin position="5"/>
        <end position="90"/>
    </location>
</feature>